<protein>
    <submittedName>
        <fullName evidence="1">Uncharacterized protein</fullName>
    </submittedName>
</protein>
<dbReference type="EMBL" id="MT162466">
    <property type="protein sequence ID" value="QIN96652.1"/>
    <property type="molecule type" value="Genomic_DNA"/>
</dbReference>
<name>A0A6G8R5J4_9CAUD</name>
<proteinExistence type="predicted"/>
<dbReference type="GeneID" id="77945186"/>
<reference evidence="1 2" key="1">
    <citation type="submission" date="2020-03" db="EMBL/GenBank/DDBJ databases">
        <title>The Isolation and Genome Sequence of a Novel Cyanophage S-N03 from the Huanghai Sea, China.</title>
        <authorList>
            <person name="Jiang T."/>
        </authorList>
    </citation>
    <scope>NUCLEOTIDE SEQUENCE [LARGE SCALE GENOMIC DNA]</scope>
</reference>
<keyword evidence="2" id="KW-1185">Reference proteome</keyword>
<dbReference type="KEGG" id="vg:77945186"/>
<dbReference type="Proteomes" id="UP000502617">
    <property type="component" value="Segment"/>
</dbReference>
<accession>A0A6G8R5J4</accession>
<organism evidence="1 2">
    <name type="scientific">Synechococcus phage S-N03</name>
    <dbReference type="NCBI Taxonomy" id="2718943"/>
    <lineage>
        <taxon>Viruses</taxon>
        <taxon>Duplodnaviria</taxon>
        <taxon>Heunggongvirae</taxon>
        <taxon>Uroviricota</taxon>
        <taxon>Caudoviricetes</taxon>
        <taxon>Pantevenvirales</taxon>
        <taxon>Kyanoviridae</taxon>
        <taxon>Huanghaivirus</taxon>
        <taxon>Huanghaivirus snothree</taxon>
    </lineage>
</organism>
<evidence type="ECO:0000313" key="1">
    <source>
        <dbReference type="EMBL" id="QIN96652.1"/>
    </source>
</evidence>
<sequence length="69" mass="7883">MFVKLLAAALVGAMTIGVVEKQPVVDRSNRVMCEEVAHELDQQYVAEMITRERAQQIVDRCYRIFVDAK</sequence>
<dbReference type="RefSeq" id="YP_010669032.1">
    <property type="nucleotide sequence ID" value="NC_070959.1"/>
</dbReference>
<evidence type="ECO:0000313" key="2">
    <source>
        <dbReference type="Proteomes" id="UP000502617"/>
    </source>
</evidence>